<gene>
    <name evidence="1" type="ORF">H8S59_05045</name>
</gene>
<evidence type="ECO:0000313" key="2">
    <source>
        <dbReference type="Proteomes" id="UP000651852"/>
    </source>
</evidence>
<evidence type="ECO:0000313" key="1">
    <source>
        <dbReference type="EMBL" id="MBC3949128.1"/>
    </source>
</evidence>
<sequence>MNAKKTVNKGDYFVIPMSDGRGAVCQAIWMGIESEEGKFKNVFAFCVVSVGTDQRLPDENKYLVFEEHCGPFTVIFTAVGKCLSGEWPWLGSGVLDEPDLVDFEFNMAGNLYRSGYPVRMLPIDEYRNHLDMGISGYALVERYLMQH</sequence>
<name>A0ABR7AW27_9PSED</name>
<proteinExistence type="predicted"/>
<dbReference type="EMBL" id="JACONW010000013">
    <property type="protein sequence ID" value="MBC3949128.1"/>
    <property type="molecule type" value="Genomic_DNA"/>
</dbReference>
<dbReference type="Proteomes" id="UP000651852">
    <property type="component" value="Unassembled WGS sequence"/>
</dbReference>
<keyword evidence="2" id="KW-1185">Reference proteome</keyword>
<dbReference type="RefSeq" id="WP_187520690.1">
    <property type="nucleotide sequence ID" value="NZ_JACONW010000013.1"/>
</dbReference>
<reference evidence="1 2" key="1">
    <citation type="submission" date="2020-08" db="EMBL/GenBank/DDBJ databases">
        <title>Putative novel bacterial strains isolated from necrotic wheat leaf tissues caused by Xanthomonas translucens.</title>
        <authorList>
            <person name="Tambong J.T."/>
        </authorList>
    </citation>
    <scope>NUCLEOTIDE SEQUENCE [LARGE SCALE GENOMIC DNA]</scope>
    <source>
        <strain evidence="1 2">DOAB 1069</strain>
    </source>
</reference>
<organism evidence="1 2">
    <name type="scientific">Pseudomonas folii</name>
    <dbReference type="NCBI Taxonomy" id="2762593"/>
    <lineage>
        <taxon>Bacteria</taxon>
        <taxon>Pseudomonadati</taxon>
        <taxon>Pseudomonadota</taxon>
        <taxon>Gammaproteobacteria</taxon>
        <taxon>Pseudomonadales</taxon>
        <taxon>Pseudomonadaceae</taxon>
        <taxon>Pseudomonas</taxon>
    </lineage>
</organism>
<evidence type="ECO:0008006" key="3">
    <source>
        <dbReference type="Google" id="ProtNLM"/>
    </source>
</evidence>
<protein>
    <recommendedName>
        <fullName evidence="3">Immunity protein 26</fullName>
    </recommendedName>
</protein>
<comment type="caution">
    <text evidence="1">The sequence shown here is derived from an EMBL/GenBank/DDBJ whole genome shotgun (WGS) entry which is preliminary data.</text>
</comment>
<accession>A0ABR7AW27</accession>